<accession>A0A5A7NST2</accession>
<dbReference type="Proteomes" id="UP000325307">
    <property type="component" value="Unassembled WGS sequence"/>
</dbReference>
<dbReference type="EMBL" id="BKDJ01000014">
    <property type="protein sequence ID" value="GER23974.1"/>
    <property type="molecule type" value="Genomic_DNA"/>
</dbReference>
<evidence type="ECO:0000313" key="1">
    <source>
        <dbReference type="EMBL" id="GER23974.1"/>
    </source>
</evidence>
<proteinExistence type="predicted"/>
<protein>
    <submittedName>
        <fullName evidence="1">Uncharacterized protein</fullName>
    </submittedName>
</protein>
<dbReference type="AlphaFoldDB" id="A0A5A7NST2"/>
<evidence type="ECO:0000313" key="2">
    <source>
        <dbReference type="Proteomes" id="UP000325307"/>
    </source>
</evidence>
<gene>
    <name evidence="1" type="ORF">NCCP1664_24690</name>
</gene>
<reference evidence="1 2" key="1">
    <citation type="submission" date="2019-09" db="EMBL/GenBank/DDBJ databases">
        <title>Arthrobacter zafarii sp. nov., a moderately thermotolerant and halotolerant actinobacterium isolated from Cholistan desert soil of Pakistan.</title>
        <authorList>
            <person name="Amin A."/>
            <person name="Ahmed I."/>
            <person name="Khalid N."/>
            <person name="Schumann P."/>
            <person name="Busse H.J."/>
            <person name="Khan I.U."/>
            <person name="Li S."/>
            <person name="Li W.J."/>
        </authorList>
    </citation>
    <scope>NUCLEOTIDE SEQUENCE [LARGE SCALE GENOMIC DNA]</scope>
    <source>
        <strain evidence="1 2">NCCP-1664</strain>
    </source>
</reference>
<organism evidence="1 2">
    <name type="scientific">Zafaria cholistanensis</name>
    <dbReference type="NCBI Taxonomy" id="1682741"/>
    <lineage>
        <taxon>Bacteria</taxon>
        <taxon>Bacillati</taxon>
        <taxon>Actinomycetota</taxon>
        <taxon>Actinomycetes</taxon>
        <taxon>Micrococcales</taxon>
        <taxon>Micrococcaceae</taxon>
        <taxon>Zafaria</taxon>
    </lineage>
</organism>
<sequence length="64" mass="6905">MGFQVPPAARSYGDRGSFALNVSSERALTGFPFPSVYAATKIVIIRCRQALHETSMHVATAYTG</sequence>
<keyword evidence="2" id="KW-1185">Reference proteome</keyword>
<name>A0A5A7NST2_9MICC</name>
<comment type="caution">
    <text evidence="1">The sequence shown here is derived from an EMBL/GenBank/DDBJ whole genome shotgun (WGS) entry which is preliminary data.</text>
</comment>